<keyword evidence="4" id="KW-1185">Reference proteome</keyword>
<reference evidence="3" key="2">
    <citation type="journal article" date="2024" name="Plant">
        <title>Genomic evolution and insights into agronomic trait innovations of Sesamum species.</title>
        <authorList>
            <person name="Miao H."/>
            <person name="Wang L."/>
            <person name="Qu L."/>
            <person name="Liu H."/>
            <person name="Sun Y."/>
            <person name="Le M."/>
            <person name="Wang Q."/>
            <person name="Wei S."/>
            <person name="Zheng Y."/>
            <person name="Lin W."/>
            <person name="Duan Y."/>
            <person name="Cao H."/>
            <person name="Xiong S."/>
            <person name="Wang X."/>
            <person name="Wei L."/>
            <person name="Li C."/>
            <person name="Ma Q."/>
            <person name="Ju M."/>
            <person name="Zhao R."/>
            <person name="Li G."/>
            <person name="Mu C."/>
            <person name="Tian Q."/>
            <person name="Mei H."/>
            <person name="Zhang T."/>
            <person name="Gao T."/>
            <person name="Zhang H."/>
        </authorList>
    </citation>
    <scope>NUCLEOTIDE SEQUENCE</scope>
    <source>
        <strain evidence="3">K16</strain>
    </source>
</reference>
<dbReference type="Proteomes" id="UP001289374">
    <property type="component" value="Unassembled WGS sequence"/>
</dbReference>
<dbReference type="Pfam" id="PF24626">
    <property type="entry name" value="SH3_Tf2-1"/>
    <property type="match status" value="1"/>
</dbReference>
<dbReference type="PANTHER" id="PTHR35046:SF9">
    <property type="entry name" value="RNA-DIRECTED DNA POLYMERASE"/>
    <property type="match status" value="1"/>
</dbReference>
<organism evidence="3 4">
    <name type="scientific">Sesamum angolense</name>
    <dbReference type="NCBI Taxonomy" id="2727404"/>
    <lineage>
        <taxon>Eukaryota</taxon>
        <taxon>Viridiplantae</taxon>
        <taxon>Streptophyta</taxon>
        <taxon>Embryophyta</taxon>
        <taxon>Tracheophyta</taxon>
        <taxon>Spermatophyta</taxon>
        <taxon>Magnoliopsida</taxon>
        <taxon>eudicotyledons</taxon>
        <taxon>Gunneridae</taxon>
        <taxon>Pentapetalae</taxon>
        <taxon>asterids</taxon>
        <taxon>lamiids</taxon>
        <taxon>Lamiales</taxon>
        <taxon>Pedaliaceae</taxon>
        <taxon>Sesamum</taxon>
    </lineage>
</organism>
<proteinExistence type="predicted"/>
<sequence length="357" mass="41333">MEIAMIRTNIIKDNDATMAHFLQGFNRDIVDVVEIHYYGELEEMVHQAIKVKQQLKQRGLMRRTPNSSTLSPWKNNPKKDTLSTSKLKEANRKLGDKVAAKKVQPELISSRNRDIKCFKCQGRGHIASELPNRRTMIFNNHEELEIKGESTNKEESSQEDDDGDVVTSLLQDSKDVFPDEIPPEFVIHSDHEALKYIKSQSKLSRRHAKWVEFIESFPYVIKHKKDKENIVVDALSRRFNPLASIDLMPLPLQERVNMDVKKCAEFEKRKSKLMPTEDGPFRVIEMINDNAYKLDLLAEYGVSVTFNLYDLSPFYDADNEESRTPPFQEGDDDGRESNYLKKFKIHCTKIELLELGQ</sequence>
<feature type="compositionally biased region" description="Polar residues" evidence="1">
    <location>
        <begin position="64"/>
        <end position="74"/>
    </location>
</feature>
<name>A0AAE2C7G2_9LAMI</name>
<accession>A0AAE2C7G2</accession>
<reference evidence="3" key="1">
    <citation type="submission" date="2020-06" db="EMBL/GenBank/DDBJ databases">
        <authorList>
            <person name="Li T."/>
            <person name="Hu X."/>
            <person name="Zhang T."/>
            <person name="Song X."/>
            <person name="Zhang H."/>
            <person name="Dai N."/>
            <person name="Sheng W."/>
            <person name="Hou X."/>
            <person name="Wei L."/>
        </authorList>
    </citation>
    <scope>NUCLEOTIDE SEQUENCE</scope>
    <source>
        <strain evidence="3">K16</strain>
        <tissue evidence="3">Leaf</tissue>
    </source>
</reference>
<feature type="domain" description="Tf2-1-like SH3-like" evidence="2">
    <location>
        <begin position="257"/>
        <end position="314"/>
    </location>
</feature>
<dbReference type="AlphaFoldDB" id="A0AAE2C7G2"/>
<evidence type="ECO:0000259" key="2">
    <source>
        <dbReference type="Pfam" id="PF24626"/>
    </source>
</evidence>
<comment type="caution">
    <text evidence="3">The sequence shown here is derived from an EMBL/GenBank/DDBJ whole genome shotgun (WGS) entry which is preliminary data.</text>
</comment>
<protein>
    <recommendedName>
        <fullName evidence="2">Tf2-1-like SH3-like domain-containing protein</fullName>
    </recommendedName>
</protein>
<gene>
    <name evidence="3" type="ORF">Sango_0255900</name>
</gene>
<feature type="region of interest" description="Disordered" evidence="1">
    <location>
        <begin position="56"/>
        <end position="82"/>
    </location>
</feature>
<evidence type="ECO:0000313" key="3">
    <source>
        <dbReference type="EMBL" id="KAK4411829.1"/>
    </source>
</evidence>
<evidence type="ECO:0000256" key="1">
    <source>
        <dbReference type="SAM" id="MobiDB-lite"/>
    </source>
</evidence>
<dbReference type="InterPro" id="IPR056924">
    <property type="entry name" value="SH3_Tf2-1"/>
</dbReference>
<dbReference type="PANTHER" id="PTHR35046">
    <property type="entry name" value="ZINC KNUCKLE (CCHC-TYPE) FAMILY PROTEIN"/>
    <property type="match status" value="1"/>
</dbReference>
<dbReference type="EMBL" id="JACGWL010000001">
    <property type="protein sequence ID" value="KAK4411829.1"/>
    <property type="molecule type" value="Genomic_DNA"/>
</dbReference>
<evidence type="ECO:0000313" key="4">
    <source>
        <dbReference type="Proteomes" id="UP001289374"/>
    </source>
</evidence>